<proteinExistence type="predicted"/>
<accession>A0A3P8E5Z5</accession>
<evidence type="ECO:0000313" key="3">
    <source>
        <dbReference type="WBParaSite" id="HPBE_0002552301-mRNA-1"/>
    </source>
</evidence>
<accession>A0A183GS53</accession>
<gene>
    <name evidence="1" type="ORF">HPBE_LOCUS25522</name>
</gene>
<reference evidence="3" key="2">
    <citation type="submission" date="2019-09" db="UniProtKB">
        <authorList>
            <consortium name="WormBaseParasite"/>
        </authorList>
    </citation>
    <scope>IDENTIFICATION</scope>
</reference>
<organism evidence="2 3">
    <name type="scientific">Heligmosomoides polygyrus</name>
    <name type="common">Parasitic roundworm</name>
    <dbReference type="NCBI Taxonomy" id="6339"/>
    <lineage>
        <taxon>Eukaryota</taxon>
        <taxon>Metazoa</taxon>
        <taxon>Ecdysozoa</taxon>
        <taxon>Nematoda</taxon>
        <taxon>Chromadorea</taxon>
        <taxon>Rhabditida</taxon>
        <taxon>Rhabditina</taxon>
        <taxon>Rhabditomorpha</taxon>
        <taxon>Strongyloidea</taxon>
        <taxon>Heligmosomidae</taxon>
        <taxon>Heligmosomoides</taxon>
    </lineage>
</organism>
<evidence type="ECO:0000313" key="2">
    <source>
        <dbReference type="Proteomes" id="UP000050761"/>
    </source>
</evidence>
<sequence>MVSDGYRHYWRDLREAPSSHPWRRFGSGTLVTVVGFFSSGMLRLRLPSCRTDSLKCQGVCSGIGSWLHRYNIQVTDWPVCSPGSNGMENMWGIVVQRAYANNRQFNDVVVILIT</sequence>
<reference evidence="1 2" key="1">
    <citation type="submission" date="2018-11" db="EMBL/GenBank/DDBJ databases">
        <authorList>
            <consortium name="Pathogen Informatics"/>
        </authorList>
    </citation>
    <scope>NUCLEOTIDE SEQUENCE [LARGE SCALE GENOMIC DNA]</scope>
</reference>
<dbReference type="EMBL" id="UZAH01038058">
    <property type="protein sequence ID" value="VDP51881.1"/>
    <property type="molecule type" value="Genomic_DNA"/>
</dbReference>
<keyword evidence="2" id="KW-1185">Reference proteome</keyword>
<name>A0A183GS53_HELPZ</name>
<dbReference type="OrthoDB" id="106945at2759"/>
<dbReference type="WBParaSite" id="HPBE_0002552301-mRNA-1">
    <property type="protein sequence ID" value="HPBE_0002552301-mRNA-1"/>
    <property type="gene ID" value="HPBE_0002552301"/>
</dbReference>
<evidence type="ECO:0000313" key="1">
    <source>
        <dbReference type="EMBL" id="VDP51881.1"/>
    </source>
</evidence>
<dbReference type="Proteomes" id="UP000050761">
    <property type="component" value="Unassembled WGS sequence"/>
</dbReference>
<protein>
    <submittedName>
        <fullName evidence="3">DDE_3 domain-containing protein</fullName>
    </submittedName>
</protein>
<dbReference type="AlphaFoldDB" id="A0A183GS53"/>